<dbReference type="InterPro" id="IPR017853">
    <property type="entry name" value="GH"/>
</dbReference>
<organism evidence="7 8">
    <name type="scientific">Goodea atripinnis</name>
    <dbReference type="NCBI Taxonomy" id="208336"/>
    <lineage>
        <taxon>Eukaryota</taxon>
        <taxon>Metazoa</taxon>
        <taxon>Chordata</taxon>
        <taxon>Craniata</taxon>
        <taxon>Vertebrata</taxon>
        <taxon>Euteleostomi</taxon>
        <taxon>Actinopterygii</taxon>
        <taxon>Neopterygii</taxon>
        <taxon>Teleostei</taxon>
        <taxon>Neoteleostei</taxon>
        <taxon>Acanthomorphata</taxon>
        <taxon>Ovalentaria</taxon>
        <taxon>Atherinomorphae</taxon>
        <taxon>Cyprinodontiformes</taxon>
        <taxon>Goodeidae</taxon>
        <taxon>Goodea</taxon>
    </lineage>
</organism>
<evidence type="ECO:0000256" key="4">
    <source>
        <dbReference type="ARBA" id="ARBA00022801"/>
    </source>
</evidence>
<dbReference type="SMART" id="SM00812">
    <property type="entry name" value="Alpha_L_fucos"/>
    <property type="match status" value="1"/>
</dbReference>
<dbReference type="Proteomes" id="UP001476798">
    <property type="component" value="Unassembled WGS sequence"/>
</dbReference>
<feature type="non-terminal residue" evidence="7">
    <location>
        <position position="1"/>
    </location>
</feature>
<comment type="similarity">
    <text evidence="1">Belongs to the glycosyl hydrolase 29 family.</text>
</comment>
<dbReference type="Gene3D" id="3.20.20.80">
    <property type="entry name" value="Glycosidases"/>
    <property type="match status" value="1"/>
</dbReference>
<evidence type="ECO:0000256" key="3">
    <source>
        <dbReference type="ARBA" id="ARBA00022729"/>
    </source>
</evidence>
<evidence type="ECO:0000256" key="1">
    <source>
        <dbReference type="ARBA" id="ARBA00007951"/>
    </source>
</evidence>
<comment type="caution">
    <text evidence="7">The sequence shown here is derived from an EMBL/GenBank/DDBJ whole genome shotgun (WGS) entry which is preliminary data.</text>
</comment>
<keyword evidence="4" id="KW-0378">Hydrolase</keyword>
<evidence type="ECO:0000259" key="6">
    <source>
        <dbReference type="Pfam" id="PF01120"/>
    </source>
</evidence>
<protein>
    <recommendedName>
        <fullName evidence="2">alpha-L-fucosidase</fullName>
        <ecNumber evidence="2">3.2.1.51</ecNumber>
    </recommendedName>
</protein>
<dbReference type="Pfam" id="PF01120">
    <property type="entry name" value="Alpha_L_fucos"/>
    <property type="match status" value="2"/>
</dbReference>
<proteinExistence type="inferred from homology"/>
<dbReference type="InterPro" id="IPR000933">
    <property type="entry name" value="Glyco_hydro_29"/>
</dbReference>
<reference evidence="7 8" key="1">
    <citation type="submission" date="2021-06" db="EMBL/GenBank/DDBJ databases">
        <authorList>
            <person name="Palmer J.M."/>
        </authorList>
    </citation>
    <scope>NUCLEOTIDE SEQUENCE [LARGE SCALE GENOMIC DNA]</scope>
    <source>
        <strain evidence="7 8">GA_2019</strain>
        <tissue evidence="7">Muscle</tissue>
    </source>
</reference>
<keyword evidence="3" id="KW-0732">Signal</keyword>
<keyword evidence="8" id="KW-1185">Reference proteome</keyword>
<evidence type="ECO:0000313" key="7">
    <source>
        <dbReference type="EMBL" id="MEQ2175138.1"/>
    </source>
</evidence>
<evidence type="ECO:0000256" key="2">
    <source>
        <dbReference type="ARBA" id="ARBA00012662"/>
    </source>
</evidence>
<evidence type="ECO:0000256" key="5">
    <source>
        <dbReference type="ARBA" id="ARBA00023295"/>
    </source>
</evidence>
<keyword evidence="5" id="KW-0326">Glycosidase</keyword>
<dbReference type="EC" id="3.2.1.51" evidence="2"/>
<feature type="domain" description="Glycoside hydrolase family 29 N-terminal" evidence="6">
    <location>
        <begin position="50"/>
        <end position="93"/>
    </location>
</feature>
<dbReference type="SUPFAM" id="SSF51445">
    <property type="entry name" value="(Trans)glycosidases"/>
    <property type="match status" value="1"/>
</dbReference>
<accession>A0ABV0NXA9</accession>
<dbReference type="InterPro" id="IPR057739">
    <property type="entry name" value="Glyco_hydro_29_N"/>
</dbReference>
<sequence length="113" mass="12786">YRPEVIWSDGDWEAPDTYWNSTQFLTWLYNDSPVKVSAFMTGKLYHARTDLVSTVALGGNYLLNVGPTADGTIPTVFEERLRGVGAWLETNGEAIFATKPWRVQMENTTVPVW</sequence>
<dbReference type="EMBL" id="JAHRIO010051078">
    <property type="protein sequence ID" value="MEQ2175138.1"/>
    <property type="molecule type" value="Genomic_DNA"/>
</dbReference>
<gene>
    <name evidence="7" type="ORF">GOODEAATRI_015126</name>
</gene>
<feature type="domain" description="Glycoside hydrolase family 29 N-terminal" evidence="6">
    <location>
        <begin position="1"/>
        <end position="36"/>
    </location>
</feature>
<name>A0ABV0NXA9_9TELE</name>
<dbReference type="PANTHER" id="PTHR10030:SF2">
    <property type="entry name" value="TISSUE ALPHA-L-FUCOSIDASE"/>
    <property type="match status" value="1"/>
</dbReference>
<evidence type="ECO:0000313" key="8">
    <source>
        <dbReference type="Proteomes" id="UP001476798"/>
    </source>
</evidence>
<dbReference type="PANTHER" id="PTHR10030">
    <property type="entry name" value="ALPHA-L-FUCOSIDASE"/>
    <property type="match status" value="1"/>
</dbReference>